<gene>
    <name evidence="8" type="ORF">J2792_001384</name>
</gene>
<dbReference type="Gene3D" id="1.50.10.10">
    <property type="match status" value="1"/>
</dbReference>
<keyword evidence="5" id="KW-0136">Cellulose degradation</keyword>
<comment type="similarity">
    <text evidence="2">Belongs to the glycosyl hydrolase 8 (cellulase D) family.</text>
</comment>
<keyword evidence="7" id="KW-0624">Polysaccharide degradation</keyword>
<keyword evidence="9" id="KW-1185">Reference proteome</keyword>
<comment type="caution">
    <text evidence="8">The sequence shown here is derived from an EMBL/GenBank/DDBJ whole genome shotgun (WGS) entry which is preliminary data.</text>
</comment>
<evidence type="ECO:0000256" key="7">
    <source>
        <dbReference type="ARBA" id="ARBA00023326"/>
    </source>
</evidence>
<evidence type="ECO:0000313" key="8">
    <source>
        <dbReference type="EMBL" id="MDR6510518.1"/>
    </source>
</evidence>
<dbReference type="InterPro" id="IPR002037">
    <property type="entry name" value="Glyco_hydro_8"/>
</dbReference>
<dbReference type="EMBL" id="JAVDRD010000003">
    <property type="protein sequence ID" value="MDR6510518.1"/>
    <property type="molecule type" value="Genomic_DNA"/>
</dbReference>
<dbReference type="SUPFAM" id="SSF48208">
    <property type="entry name" value="Six-hairpin glycosidases"/>
    <property type="match status" value="1"/>
</dbReference>
<evidence type="ECO:0000313" key="9">
    <source>
        <dbReference type="Proteomes" id="UP001184150"/>
    </source>
</evidence>
<comment type="catalytic activity">
    <reaction evidence="1">
        <text>Endohydrolysis of (1-&gt;4)-beta-D-glucosidic linkages in cellulose, lichenin and cereal beta-D-glucans.</text>
        <dbReference type="EC" id="3.2.1.4"/>
    </reaction>
</comment>
<name>A0ABU1MJK9_9SPHN</name>
<reference evidence="8 9" key="1">
    <citation type="submission" date="2023-07" db="EMBL/GenBank/DDBJ databases">
        <title>Sorghum-associated microbial communities from plants grown in Nebraska, USA.</title>
        <authorList>
            <person name="Schachtman D."/>
        </authorList>
    </citation>
    <scope>NUCLEOTIDE SEQUENCE [LARGE SCALE GENOMIC DNA]</scope>
    <source>
        <strain evidence="8 9">DS1027</strain>
    </source>
</reference>
<dbReference type="Proteomes" id="UP001184150">
    <property type="component" value="Unassembled WGS sequence"/>
</dbReference>
<proteinExistence type="inferred from homology"/>
<dbReference type="Pfam" id="PF01270">
    <property type="entry name" value="Glyco_hydro_8"/>
    <property type="match status" value="1"/>
</dbReference>
<dbReference type="GO" id="GO:0008810">
    <property type="term" value="F:cellulase activity"/>
    <property type="evidence" value="ECO:0007669"/>
    <property type="project" value="UniProtKB-EC"/>
</dbReference>
<evidence type="ECO:0000256" key="5">
    <source>
        <dbReference type="ARBA" id="ARBA00023001"/>
    </source>
</evidence>
<evidence type="ECO:0000256" key="6">
    <source>
        <dbReference type="ARBA" id="ARBA00023295"/>
    </source>
</evidence>
<organism evidence="8 9">
    <name type="scientific">Novosphingobium capsulatum</name>
    <dbReference type="NCBI Taxonomy" id="13688"/>
    <lineage>
        <taxon>Bacteria</taxon>
        <taxon>Pseudomonadati</taxon>
        <taxon>Pseudomonadota</taxon>
        <taxon>Alphaproteobacteria</taxon>
        <taxon>Sphingomonadales</taxon>
        <taxon>Sphingomonadaceae</taxon>
        <taxon>Novosphingobium</taxon>
    </lineage>
</organism>
<dbReference type="PROSITE" id="PS51257">
    <property type="entry name" value="PROKAR_LIPOPROTEIN"/>
    <property type="match status" value="1"/>
</dbReference>
<evidence type="ECO:0000256" key="4">
    <source>
        <dbReference type="ARBA" id="ARBA00022801"/>
    </source>
</evidence>
<protein>
    <recommendedName>
        <fullName evidence="3">cellulase</fullName>
        <ecNumber evidence="3">3.2.1.4</ecNumber>
    </recommendedName>
</protein>
<dbReference type="RefSeq" id="WP_022674484.1">
    <property type="nucleotide sequence ID" value="NZ_CP140000.1"/>
</dbReference>
<dbReference type="PRINTS" id="PR00735">
    <property type="entry name" value="GLHYDRLASE8"/>
</dbReference>
<evidence type="ECO:0000256" key="2">
    <source>
        <dbReference type="ARBA" id="ARBA00009209"/>
    </source>
</evidence>
<accession>A0ABU1MJK9</accession>
<dbReference type="InterPro" id="IPR008928">
    <property type="entry name" value="6-hairpin_glycosidase_sf"/>
</dbReference>
<dbReference type="InterPro" id="IPR012341">
    <property type="entry name" value="6hp_glycosidase-like_sf"/>
</dbReference>
<evidence type="ECO:0000256" key="3">
    <source>
        <dbReference type="ARBA" id="ARBA00012601"/>
    </source>
</evidence>
<keyword evidence="4 8" id="KW-0378">Hydrolase</keyword>
<keyword evidence="7" id="KW-0119">Carbohydrate metabolism</keyword>
<keyword evidence="6 8" id="KW-0326">Glycosidase</keyword>
<sequence>MAADRMKRPAGAGQSEGIDRRGFGFGLLVALTAACAPGRQSKAMASNGDWETFKARFLDPSGRIVDPQNGGISHSEGQSYGLVLALEAGDRATFELIADWTNDNLLRSDVALHAWRYDPSNPDHVPDRNNAADGDIMIAWALQRAGQRWGVGEWRTRSAAIRAAIRQRLVVDRFGMKLLLPGLEGFQANGRVIVNPSYFIWPAFTSFAEWDGPGVWQALADDATAIVSQARFGQYGLPADWVEVAGPGRFAPAPGHDPRFGFDAIRVPLFALAGHRASLVQPVANFWRQCLAQGQPIPAWIDLNTGERASFAVSNGGAAIASKLIGTRPPLGLAPEYFGAALQMLVGALT</sequence>
<evidence type="ECO:0000256" key="1">
    <source>
        <dbReference type="ARBA" id="ARBA00000966"/>
    </source>
</evidence>
<dbReference type="EC" id="3.2.1.4" evidence="3"/>